<dbReference type="OrthoDB" id="10072397at2759"/>
<feature type="compositionally biased region" description="Acidic residues" evidence="2">
    <location>
        <begin position="272"/>
        <end position="282"/>
    </location>
</feature>
<keyword evidence="1" id="KW-0175">Coiled coil</keyword>
<dbReference type="InParanoid" id="T1EPN4"/>
<feature type="compositionally biased region" description="Low complexity" evidence="2">
    <location>
        <begin position="252"/>
        <end position="271"/>
    </location>
</feature>
<dbReference type="HOGENOM" id="CLU_736251_0_0_1"/>
<dbReference type="EMBL" id="AMQM01000463">
    <property type="status" value="NOT_ANNOTATED_CDS"/>
    <property type="molecule type" value="Genomic_DNA"/>
</dbReference>
<protein>
    <recommendedName>
        <fullName evidence="3">RabBD domain-containing protein</fullName>
    </recommendedName>
</protein>
<dbReference type="PANTHER" id="PTHR14555">
    <property type="entry name" value="MYELIN-ASSOCIATED OLIGODENDROCYTIC BASIC PROTEIN MOBP -RELATED"/>
    <property type="match status" value="1"/>
</dbReference>
<dbReference type="RefSeq" id="XP_009015283.1">
    <property type="nucleotide sequence ID" value="XM_009017035.1"/>
</dbReference>
<dbReference type="InterPro" id="IPR011011">
    <property type="entry name" value="Znf_FYVE_PHD"/>
</dbReference>
<feature type="region of interest" description="Disordered" evidence="2">
    <location>
        <begin position="251"/>
        <end position="341"/>
    </location>
</feature>
<evidence type="ECO:0000259" key="3">
    <source>
        <dbReference type="PROSITE" id="PS50916"/>
    </source>
</evidence>
<dbReference type="EnsemblMetazoa" id="HelroT160008">
    <property type="protein sequence ID" value="HelroP160008"/>
    <property type="gene ID" value="HelroG160008"/>
</dbReference>
<accession>T1EPN4</accession>
<dbReference type="SUPFAM" id="SSF57903">
    <property type="entry name" value="FYVE/PHD zinc finger"/>
    <property type="match status" value="1"/>
</dbReference>
<sequence>MNIYMLNDFSYTFWRHRSTNMVQPIGYQDLTEEECDVILGVIQRDMELRRRDKDRIEHLEKNAETQTKRAKLLASNPNFSETCCLNCCSRFFIFFNPKMHCSRCKYYYCKKCVLLDSAGGMTCLICDNEISVQKLTNDWFYGKVKERFKTSGSDKVVKKIGGKKPEDTSGRDSGHQRKTSLDSQRVTLAMIANMLPEESRIGDVICTGDHGYGDEKKGGGNNNNKTNINHSDDDDDDDDVDLDALMRFAQTNKKYNNNRKYNNNNNNNNNYVDDDDDDDVDLESLRRFAKNKSTQPFLPPLPTYNPDYKPQNSDDNDPNNSLDNDNNDDDDDDGGATNNRYGMIIDPDFDVISFCSSSSASSLNKDKIVCPFGEGN</sequence>
<name>T1EPN4_HELRO</name>
<dbReference type="CDD" id="cd15753">
    <property type="entry name" value="FYVE_SlaC2-c"/>
    <property type="match status" value="1"/>
</dbReference>
<dbReference type="InterPro" id="IPR010911">
    <property type="entry name" value="Rab_BD"/>
</dbReference>
<dbReference type="Pfam" id="PF02318">
    <property type="entry name" value="FYVE_2"/>
    <property type="match status" value="1"/>
</dbReference>
<evidence type="ECO:0000313" key="6">
    <source>
        <dbReference type="Proteomes" id="UP000015101"/>
    </source>
</evidence>
<dbReference type="FunFam" id="3.30.40.10:FF:000018">
    <property type="entry name" value="Synaptotagmin-like 5, isoform CRA_a"/>
    <property type="match status" value="1"/>
</dbReference>
<feature type="compositionally biased region" description="Acidic residues" evidence="2">
    <location>
        <begin position="325"/>
        <end position="334"/>
    </location>
</feature>
<dbReference type="GeneID" id="20198534"/>
<dbReference type="PROSITE" id="PS50916">
    <property type="entry name" value="RABBD"/>
    <property type="match status" value="1"/>
</dbReference>
<feature type="compositionally biased region" description="Basic and acidic residues" evidence="2">
    <location>
        <begin position="163"/>
        <end position="175"/>
    </location>
</feature>
<feature type="domain" description="RabBD" evidence="3">
    <location>
        <begin position="24"/>
        <end position="143"/>
    </location>
</feature>
<dbReference type="CTD" id="20198534"/>
<feature type="coiled-coil region" evidence="1">
    <location>
        <begin position="49"/>
        <end position="76"/>
    </location>
</feature>
<dbReference type="Proteomes" id="UP000015101">
    <property type="component" value="Unassembled WGS sequence"/>
</dbReference>
<dbReference type="eggNOG" id="ENOG502RJPZ">
    <property type="taxonomic scope" value="Eukaryota"/>
</dbReference>
<reference evidence="4 6" key="2">
    <citation type="journal article" date="2013" name="Nature">
        <title>Insights into bilaterian evolution from three spiralian genomes.</title>
        <authorList>
            <person name="Simakov O."/>
            <person name="Marletaz F."/>
            <person name="Cho S.J."/>
            <person name="Edsinger-Gonzales E."/>
            <person name="Havlak P."/>
            <person name="Hellsten U."/>
            <person name="Kuo D.H."/>
            <person name="Larsson T."/>
            <person name="Lv J."/>
            <person name="Arendt D."/>
            <person name="Savage R."/>
            <person name="Osoegawa K."/>
            <person name="de Jong P."/>
            <person name="Grimwood J."/>
            <person name="Chapman J.A."/>
            <person name="Shapiro H."/>
            <person name="Aerts A."/>
            <person name="Otillar R.P."/>
            <person name="Terry A.Y."/>
            <person name="Boore J.L."/>
            <person name="Grigoriev I.V."/>
            <person name="Lindberg D.R."/>
            <person name="Seaver E.C."/>
            <person name="Weisblat D.A."/>
            <person name="Putnam N.H."/>
            <person name="Rokhsar D.S."/>
        </authorList>
    </citation>
    <scope>NUCLEOTIDE SEQUENCE</scope>
</reference>
<dbReference type="InterPro" id="IPR041282">
    <property type="entry name" value="FYVE_2"/>
</dbReference>
<dbReference type="GO" id="GO:0031267">
    <property type="term" value="F:small GTPase binding"/>
    <property type="evidence" value="ECO:0007669"/>
    <property type="project" value="InterPro"/>
</dbReference>
<dbReference type="Gene3D" id="3.30.40.10">
    <property type="entry name" value="Zinc/RING finger domain, C3HC4 (zinc finger)"/>
    <property type="match status" value="1"/>
</dbReference>
<dbReference type="KEGG" id="hro:HELRODRAFT_160008"/>
<dbReference type="GO" id="GO:0006886">
    <property type="term" value="P:intracellular protein transport"/>
    <property type="evidence" value="ECO:0007669"/>
    <property type="project" value="InterPro"/>
</dbReference>
<dbReference type="EMBL" id="KB096324">
    <property type="protein sequence ID" value="ESO05915.1"/>
    <property type="molecule type" value="Genomic_DNA"/>
</dbReference>
<evidence type="ECO:0000313" key="4">
    <source>
        <dbReference type="EMBL" id="ESO05915.1"/>
    </source>
</evidence>
<reference evidence="5" key="3">
    <citation type="submission" date="2015-06" db="UniProtKB">
        <authorList>
            <consortium name="EnsemblMetazoa"/>
        </authorList>
    </citation>
    <scope>IDENTIFICATION</scope>
</reference>
<evidence type="ECO:0000313" key="5">
    <source>
        <dbReference type="EnsemblMetazoa" id="HelroP160008"/>
    </source>
</evidence>
<reference evidence="6" key="1">
    <citation type="submission" date="2012-12" db="EMBL/GenBank/DDBJ databases">
        <authorList>
            <person name="Hellsten U."/>
            <person name="Grimwood J."/>
            <person name="Chapman J.A."/>
            <person name="Shapiro H."/>
            <person name="Aerts A."/>
            <person name="Otillar R.P."/>
            <person name="Terry A.Y."/>
            <person name="Boore J.L."/>
            <person name="Simakov O."/>
            <person name="Marletaz F."/>
            <person name="Cho S.-J."/>
            <person name="Edsinger-Gonzales E."/>
            <person name="Havlak P."/>
            <person name="Kuo D.-H."/>
            <person name="Larsson T."/>
            <person name="Lv J."/>
            <person name="Arendt D."/>
            <person name="Savage R."/>
            <person name="Osoegawa K."/>
            <person name="de Jong P."/>
            <person name="Lindberg D.R."/>
            <person name="Seaver E.C."/>
            <person name="Weisblat D.A."/>
            <person name="Putnam N.H."/>
            <person name="Grigoriev I.V."/>
            <person name="Rokhsar D.S."/>
        </authorList>
    </citation>
    <scope>NUCLEOTIDE SEQUENCE</scope>
</reference>
<organism evidence="5 6">
    <name type="scientific">Helobdella robusta</name>
    <name type="common">Californian leech</name>
    <dbReference type="NCBI Taxonomy" id="6412"/>
    <lineage>
        <taxon>Eukaryota</taxon>
        <taxon>Metazoa</taxon>
        <taxon>Spiralia</taxon>
        <taxon>Lophotrochozoa</taxon>
        <taxon>Annelida</taxon>
        <taxon>Clitellata</taxon>
        <taxon>Hirudinea</taxon>
        <taxon>Rhynchobdellida</taxon>
        <taxon>Glossiphoniidae</taxon>
        <taxon>Helobdella</taxon>
    </lineage>
</organism>
<dbReference type="InterPro" id="IPR013083">
    <property type="entry name" value="Znf_RING/FYVE/PHD"/>
</dbReference>
<gene>
    <name evidence="5" type="primary">20198534</name>
    <name evidence="4" type="ORF">HELRODRAFT_160008</name>
</gene>
<evidence type="ECO:0000256" key="2">
    <source>
        <dbReference type="SAM" id="MobiDB-lite"/>
    </source>
</evidence>
<proteinExistence type="predicted"/>
<dbReference type="PANTHER" id="PTHR14555:SF3">
    <property type="entry name" value="RABBD DOMAIN-CONTAINING PROTEIN"/>
    <property type="match status" value="1"/>
</dbReference>
<dbReference type="InterPro" id="IPR051745">
    <property type="entry name" value="Intracell_Transport_Effector"/>
</dbReference>
<evidence type="ECO:0000256" key="1">
    <source>
        <dbReference type="SAM" id="Coils"/>
    </source>
</evidence>
<keyword evidence="6" id="KW-1185">Reference proteome</keyword>
<dbReference type="AlphaFoldDB" id="T1EPN4"/>
<feature type="region of interest" description="Disordered" evidence="2">
    <location>
        <begin position="156"/>
        <end position="182"/>
    </location>
</feature>
<feature type="region of interest" description="Disordered" evidence="2">
    <location>
        <begin position="212"/>
        <end position="238"/>
    </location>
</feature>